<gene>
    <name evidence="1" type="ORF">L2E82_27758</name>
</gene>
<protein>
    <submittedName>
        <fullName evidence="1">Uncharacterized protein</fullName>
    </submittedName>
</protein>
<dbReference type="EMBL" id="CM042013">
    <property type="protein sequence ID" value="KAI3737746.1"/>
    <property type="molecule type" value="Genomic_DNA"/>
</dbReference>
<reference evidence="1 2" key="2">
    <citation type="journal article" date="2022" name="Mol. Ecol. Resour.">
        <title>The genomes of chicory, endive, great burdock and yacon provide insights into Asteraceae paleo-polyploidization history and plant inulin production.</title>
        <authorList>
            <person name="Fan W."/>
            <person name="Wang S."/>
            <person name="Wang H."/>
            <person name="Wang A."/>
            <person name="Jiang F."/>
            <person name="Liu H."/>
            <person name="Zhao H."/>
            <person name="Xu D."/>
            <person name="Zhang Y."/>
        </authorList>
    </citation>
    <scope>NUCLEOTIDE SEQUENCE [LARGE SCALE GENOMIC DNA]</scope>
    <source>
        <strain evidence="2">cv. Punajuju</strain>
        <tissue evidence="1">Leaves</tissue>
    </source>
</reference>
<comment type="caution">
    <text evidence="1">The sequence shown here is derived from an EMBL/GenBank/DDBJ whole genome shotgun (WGS) entry which is preliminary data.</text>
</comment>
<name>A0ACB9CU12_CICIN</name>
<sequence length="262" mass="29880">MKLFNWMQSKFNSGQGCKNTHASSTPHHTKHEPRNEEFSDWPQGLLTIGTFGNNDLPSDQNKEIQETRGTETSSPDLSEFTPEEIGKLQNELTKLLSKKPAANKEETIDLPLDRFLNCPSSLEVDRRLSVTVNNDESNKEEDIDRTIRVILGRCKDICMDNSKKAMGKKSISFIFKKMFACSSGFPAIPSFRDPLPESRMEKLLRAMLKNKINPQHSSRSSSRTKFIEGKRPPKKVRDTEEENDKDGSKWVKTDSEFIVLEI</sequence>
<evidence type="ECO:0000313" key="2">
    <source>
        <dbReference type="Proteomes" id="UP001055811"/>
    </source>
</evidence>
<organism evidence="1 2">
    <name type="scientific">Cichorium intybus</name>
    <name type="common">Chicory</name>
    <dbReference type="NCBI Taxonomy" id="13427"/>
    <lineage>
        <taxon>Eukaryota</taxon>
        <taxon>Viridiplantae</taxon>
        <taxon>Streptophyta</taxon>
        <taxon>Embryophyta</taxon>
        <taxon>Tracheophyta</taxon>
        <taxon>Spermatophyta</taxon>
        <taxon>Magnoliopsida</taxon>
        <taxon>eudicotyledons</taxon>
        <taxon>Gunneridae</taxon>
        <taxon>Pentapetalae</taxon>
        <taxon>asterids</taxon>
        <taxon>campanulids</taxon>
        <taxon>Asterales</taxon>
        <taxon>Asteraceae</taxon>
        <taxon>Cichorioideae</taxon>
        <taxon>Cichorieae</taxon>
        <taxon>Cichoriinae</taxon>
        <taxon>Cichorium</taxon>
    </lineage>
</organism>
<accession>A0ACB9CU12</accession>
<dbReference type="Proteomes" id="UP001055811">
    <property type="component" value="Linkage Group LG05"/>
</dbReference>
<evidence type="ECO:0000313" key="1">
    <source>
        <dbReference type="EMBL" id="KAI3737746.1"/>
    </source>
</evidence>
<keyword evidence="2" id="KW-1185">Reference proteome</keyword>
<reference evidence="2" key="1">
    <citation type="journal article" date="2022" name="Mol. Ecol. Resour.">
        <title>The genomes of chicory, endive, great burdock and yacon provide insights into Asteraceae palaeo-polyploidization history and plant inulin production.</title>
        <authorList>
            <person name="Fan W."/>
            <person name="Wang S."/>
            <person name="Wang H."/>
            <person name="Wang A."/>
            <person name="Jiang F."/>
            <person name="Liu H."/>
            <person name="Zhao H."/>
            <person name="Xu D."/>
            <person name="Zhang Y."/>
        </authorList>
    </citation>
    <scope>NUCLEOTIDE SEQUENCE [LARGE SCALE GENOMIC DNA]</scope>
    <source>
        <strain evidence="2">cv. Punajuju</strain>
    </source>
</reference>
<proteinExistence type="predicted"/>